<sequence>MLSRRRFLQVGLAGTALLVAARWLDRSAAPPAPLHVLDADRARVIEALVPAVLANALPAEAAQRRLAIAEVVAAFDRAVSGLSPAVQGEIADLLGLLHFAPTRIALAGLTSPWQEASVEDVNAFLSRWRTSRFDLLRAGYQALTQLIQAAWYGNPQSWGAIGYPGPPFRFEAAP</sequence>
<dbReference type="Proteomes" id="UP000501534">
    <property type="component" value="Chromosome"/>
</dbReference>
<dbReference type="PROSITE" id="PS51318">
    <property type="entry name" value="TAT"/>
    <property type="match status" value="1"/>
</dbReference>
<dbReference type="RefSeq" id="WP_171092135.1">
    <property type="nucleotide sequence ID" value="NZ_CP053069.1"/>
</dbReference>
<keyword evidence="2" id="KW-1185">Reference proteome</keyword>
<dbReference type="KEGG" id="uru:DSM104443_02164"/>
<name>A0A6M4GXH9_9PROT</name>
<protein>
    <recommendedName>
        <fullName evidence="3">Gluconate 2-dehydrogenase subunit 3-like protein</fullName>
    </recommendedName>
</protein>
<dbReference type="EMBL" id="CP053069">
    <property type="protein sequence ID" value="QJR11093.1"/>
    <property type="molecule type" value="Genomic_DNA"/>
</dbReference>
<evidence type="ECO:0000313" key="1">
    <source>
        <dbReference type="EMBL" id="QJR11093.1"/>
    </source>
</evidence>
<gene>
    <name evidence="1" type="ORF">DSM104443_02164</name>
</gene>
<evidence type="ECO:0000313" key="2">
    <source>
        <dbReference type="Proteomes" id="UP000501534"/>
    </source>
</evidence>
<reference evidence="1 2" key="1">
    <citation type="submission" date="2020-04" db="EMBL/GenBank/DDBJ databases">
        <title>Usitatibacter rugosus gen. nov., sp. nov. and Usitatibacter palustris sp. nov., novel members of Usitatibacteraceae fam. nov. within the order Nitrosomonadales isolated from soil.</title>
        <authorList>
            <person name="Huber K.J."/>
            <person name="Neumann-Schaal M."/>
            <person name="Geppert A."/>
            <person name="Luckner M."/>
            <person name="Wanner G."/>
            <person name="Overmann J."/>
        </authorList>
    </citation>
    <scope>NUCLEOTIDE SEQUENCE [LARGE SCALE GENOMIC DNA]</scope>
    <source>
        <strain evidence="1 2">0125_3</strain>
    </source>
</reference>
<evidence type="ECO:0008006" key="3">
    <source>
        <dbReference type="Google" id="ProtNLM"/>
    </source>
</evidence>
<dbReference type="AlphaFoldDB" id="A0A6M4GXH9"/>
<proteinExistence type="predicted"/>
<organism evidence="1 2">
    <name type="scientific">Usitatibacter rugosus</name>
    <dbReference type="NCBI Taxonomy" id="2732067"/>
    <lineage>
        <taxon>Bacteria</taxon>
        <taxon>Pseudomonadati</taxon>
        <taxon>Pseudomonadota</taxon>
        <taxon>Betaproteobacteria</taxon>
        <taxon>Nitrosomonadales</taxon>
        <taxon>Usitatibacteraceae</taxon>
        <taxon>Usitatibacter</taxon>
    </lineage>
</organism>
<accession>A0A6M4GXH9</accession>
<dbReference type="InterPro" id="IPR006311">
    <property type="entry name" value="TAT_signal"/>
</dbReference>